<dbReference type="Pfam" id="PF13545">
    <property type="entry name" value="HTH_Crp_2"/>
    <property type="match status" value="1"/>
</dbReference>
<dbReference type="Proteomes" id="UP000562395">
    <property type="component" value="Unassembled WGS sequence"/>
</dbReference>
<dbReference type="GO" id="GO:0005829">
    <property type="term" value="C:cytosol"/>
    <property type="evidence" value="ECO:0007669"/>
    <property type="project" value="TreeGrafter"/>
</dbReference>
<dbReference type="AlphaFoldDB" id="A0A7W5ZZQ6"/>
<dbReference type="InterPro" id="IPR000595">
    <property type="entry name" value="cNMP-bd_dom"/>
</dbReference>
<dbReference type="InterPro" id="IPR014710">
    <property type="entry name" value="RmlC-like_jellyroll"/>
</dbReference>
<keyword evidence="1" id="KW-0805">Transcription regulation</keyword>
<keyword evidence="7" id="KW-1185">Reference proteome</keyword>
<evidence type="ECO:0000256" key="3">
    <source>
        <dbReference type="ARBA" id="ARBA00023163"/>
    </source>
</evidence>
<keyword evidence="3" id="KW-0804">Transcription</keyword>
<gene>
    <name evidence="6" type="ORF">GGQ88_003372</name>
</gene>
<dbReference type="InterPro" id="IPR050397">
    <property type="entry name" value="Env_Response_Regulators"/>
</dbReference>
<proteinExistence type="predicted"/>
<evidence type="ECO:0000259" key="4">
    <source>
        <dbReference type="PROSITE" id="PS50042"/>
    </source>
</evidence>
<sequence>MLFHAGQACSGFVVVHSGTIKVTLTAENGREIILYRVRPGEVCLQTFGCLVNGTSYSAEGQAETDLEIDIVPVGEFQRLVVQDADFRQQLFAAVATRFADLERLVEDVALSPIDARLARALLRMMDEQGQVTATQEALATEIGSVREVVSRQLNAFARDGLVELTRGHIAVLAPNRLDQLSHPAV</sequence>
<dbReference type="Pfam" id="PF00027">
    <property type="entry name" value="cNMP_binding"/>
    <property type="match status" value="1"/>
</dbReference>
<organism evidence="6 7">
    <name type="scientific">Novosphingobium hassiacum</name>
    <dbReference type="NCBI Taxonomy" id="173676"/>
    <lineage>
        <taxon>Bacteria</taxon>
        <taxon>Pseudomonadati</taxon>
        <taxon>Pseudomonadota</taxon>
        <taxon>Alphaproteobacteria</taxon>
        <taxon>Sphingomonadales</taxon>
        <taxon>Sphingomonadaceae</taxon>
        <taxon>Novosphingobium</taxon>
    </lineage>
</organism>
<evidence type="ECO:0000313" key="6">
    <source>
        <dbReference type="EMBL" id="MBB3862078.1"/>
    </source>
</evidence>
<dbReference type="GO" id="GO:0003700">
    <property type="term" value="F:DNA-binding transcription factor activity"/>
    <property type="evidence" value="ECO:0007669"/>
    <property type="project" value="TreeGrafter"/>
</dbReference>
<dbReference type="PANTHER" id="PTHR24567:SF74">
    <property type="entry name" value="HTH-TYPE TRANSCRIPTIONAL REGULATOR ARCR"/>
    <property type="match status" value="1"/>
</dbReference>
<feature type="domain" description="Cyclic nucleotide-binding" evidence="4">
    <location>
        <begin position="1"/>
        <end position="97"/>
    </location>
</feature>
<feature type="domain" description="HTH crp-type" evidence="5">
    <location>
        <begin position="111"/>
        <end position="175"/>
    </location>
</feature>
<dbReference type="EMBL" id="JACICY010000009">
    <property type="protein sequence ID" value="MBB3862078.1"/>
    <property type="molecule type" value="Genomic_DNA"/>
</dbReference>
<accession>A0A7W5ZZQ6</accession>
<dbReference type="Gene3D" id="2.60.120.10">
    <property type="entry name" value="Jelly Rolls"/>
    <property type="match status" value="1"/>
</dbReference>
<comment type="caution">
    <text evidence="6">The sequence shown here is derived from an EMBL/GenBank/DDBJ whole genome shotgun (WGS) entry which is preliminary data.</text>
</comment>
<evidence type="ECO:0000313" key="7">
    <source>
        <dbReference type="Proteomes" id="UP000562395"/>
    </source>
</evidence>
<dbReference type="SUPFAM" id="SSF46785">
    <property type="entry name" value="Winged helix' DNA-binding domain"/>
    <property type="match status" value="1"/>
</dbReference>
<dbReference type="InterPro" id="IPR036390">
    <property type="entry name" value="WH_DNA-bd_sf"/>
</dbReference>
<dbReference type="SUPFAM" id="SSF51206">
    <property type="entry name" value="cAMP-binding domain-like"/>
    <property type="match status" value="1"/>
</dbReference>
<evidence type="ECO:0000256" key="2">
    <source>
        <dbReference type="ARBA" id="ARBA00023125"/>
    </source>
</evidence>
<dbReference type="InterPro" id="IPR018490">
    <property type="entry name" value="cNMP-bd_dom_sf"/>
</dbReference>
<name>A0A7W5ZZQ6_9SPHN</name>
<evidence type="ECO:0000256" key="1">
    <source>
        <dbReference type="ARBA" id="ARBA00023015"/>
    </source>
</evidence>
<reference evidence="6 7" key="1">
    <citation type="submission" date="2020-08" db="EMBL/GenBank/DDBJ databases">
        <title>Genomic Encyclopedia of Type Strains, Phase IV (KMG-IV): sequencing the most valuable type-strain genomes for metagenomic binning, comparative biology and taxonomic classification.</title>
        <authorList>
            <person name="Goeker M."/>
        </authorList>
    </citation>
    <scope>NUCLEOTIDE SEQUENCE [LARGE SCALE GENOMIC DNA]</scope>
    <source>
        <strain evidence="6 7">DSM 14552</strain>
    </source>
</reference>
<dbReference type="PROSITE" id="PS51063">
    <property type="entry name" value="HTH_CRP_2"/>
    <property type="match status" value="1"/>
</dbReference>
<dbReference type="PANTHER" id="PTHR24567">
    <property type="entry name" value="CRP FAMILY TRANSCRIPTIONAL REGULATORY PROTEIN"/>
    <property type="match status" value="1"/>
</dbReference>
<dbReference type="GO" id="GO:0003677">
    <property type="term" value="F:DNA binding"/>
    <property type="evidence" value="ECO:0007669"/>
    <property type="project" value="UniProtKB-KW"/>
</dbReference>
<evidence type="ECO:0000259" key="5">
    <source>
        <dbReference type="PROSITE" id="PS51063"/>
    </source>
</evidence>
<dbReference type="Gene3D" id="1.10.10.10">
    <property type="entry name" value="Winged helix-like DNA-binding domain superfamily/Winged helix DNA-binding domain"/>
    <property type="match status" value="1"/>
</dbReference>
<dbReference type="InterPro" id="IPR012318">
    <property type="entry name" value="HTH_CRP"/>
</dbReference>
<dbReference type="InterPro" id="IPR036388">
    <property type="entry name" value="WH-like_DNA-bd_sf"/>
</dbReference>
<dbReference type="SMART" id="SM00419">
    <property type="entry name" value="HTH_CRP"/>
    <property type="match status" value="1"/>
</dbReference>
<keyword evidence="2" id="KW-0238">DNA-binding</keyword>
<dbReference type="CDD" id="cd00038">
    <property type="entry name" value="CAP_ED"/>
    <property type="match status" value="1"/>
</dbReference>
<protein>
    <submittedName>
        <fullName evidence="6">CRP/FNR family transcriptional regulator</fullName>
    </submittedName>
</protein>
<dbReference type="PROSITE" id="PS50042">
    <property type="entry name" value="CNMP_BINDING_3"/>
    <property type="match status" value="1"/>
</dbReference>